<dbReference type="GO" id="GO:0030288">
    <property type="term" value="C:outer membrane-bounded periplasmic space"/>
    <property type="evidence" value="ECO:0007669"/>
    <property type="project" value="TreeGrafter"/>
</dbReference>
<evidence type="ECO:0000256" key="1">
    <source>
        <dbReference type="ARBA" id="ARBA00022801"/>
    </source>
</evidence>
<dbReference type="InterPro" id="IPR002508">
    <property type="entry name" value="MurNAc-LAA_cat"/>
</dbReference>
<keyword evidence="1" id="KW-0378">Hydrolase</keyword>
<dbReference type="InterPro" id="IPR017293">
    <property type="entry name" value="N-acetylmuramoyl-L-ala_amidase"/>
</dbReference>
<dbReference type="Gene3D" id="3.40.630.40">
    <property type="entry name" value="Zn-dependent exopeptidases"/>
    <property type="match status" value="1"/>
</dbReference>
<dbReference type="EMBL" id="FOJW01000001">
    <property type="protein sequence ID" value="SFA69313.1"/>
    <property type="molecule type" value="Genomic_DNA"/>
</dbReference>
<dbReference type="STRING" id="237679.SAMN04488072_10151"/>
<dbReference type="PANTHER" id="PTHR30404">
    <property type="entry name" value="N-ACETYLMURAMOYL-L-ALANINE AMIDASE"/>
    <property type="match status" value="1"/>
</dbReference>
<keyword evidence="6" id="KW-1185">Reference proteome</keyword>
<accession>A0A1I0UZJ7</accession>
<sequence>MHRNKSTILFAIVFYFAFVSVVQADEAIIATDNLNVRTGPGTDFDQIGQVHTGETFPILSQENGWVEIKMEHGSGWITDEFVSIHRDSDENPANRSANNDTVNKSITIQHDNTHLRNGPSTEYEIAGYAEKGEEFDVIAESGDWYNIASEQITGYVFKDFVNHQMTSIATGLENKTIVIDAGHGGRDVGAIGASGTYEKDFTYRTMQELEKELSILGAEVILTREEDRFVPLASRPSLSNLTTADAFISIHYNSFPKASDVTGIGTYYYHEQYEELAKLVQKELVSKTGATDRGVQDEDYYVIRQNFQPSILVELGFISNPEKEQLLKTNSYQKNLVAGIVTGLSQYFNLKNTKEK</sequence>
<evidence type="ECO:0000256" key="2">
    <source>
        <dbReference type="ARBA" id="ARBA00023316"/>
    </source>
</evidence>
<evidence type="ECO:0000313" key="6">
    <source>
        <dbReference type="Proteomes" id="UP000198642"/>
    </source>
</evidence>
<dbReference type="CDD" id="cd02696">
    <property type="entry name" value="MurNAc-LAA"/>
    <property type="match status" value="1"/>
</dbReference>
<keyword evidence="3" id="KW-0732">Signal</keyword>
<evidence type="ECO:0000313" key="5">
    <source>
        <dbReference type="EMBL" id="SFA69313.1"/>
    </source>
</evidence>
<dbReference type="Pfam" id="PF08239">
    <property type="entry name" value="SH3_3"/>
    <property type="match status" value="2"/>
</dbReference>
<organism evidence="5 6">
    <name type="scientific">Lentibacillus halodurans</name>
    <dbReference type="NCBI Taxonomy" id="237679"/>
    <lineage>
        <taxon>Bacteria</taxon>
        <taxon>Bacillati</taxon>
        <taxon>Bacillota</taxon>
        <taxon>Bacilli</taxon>
        <taxon>Bacillales</taxon>
        <taxon>Bacillaceae</taxon>
        <taxon>Lentibacillus</taxon>
    </lineage>
</organism>
<dbReference type="GO" id="GO:0071555">
    <property type="term" value="P:cell wall organization"/>
    <property type="evidence" value="ECO:0007669"/>
    <property type="project" value="UniProtKB-KW"/>
</dbReference>
<feature type="signal peptide" evidence="3">
    <location>
        <begin position="1"/>
        <end position="24"/>
    </location>
</feature>
<dbReference type="PIRSF" id="PIRSF037846">
    <property type="entry name" value="Autolysin_YrvJ_prd"/>
    <property type="match status" value="1"/>
</dbReference>
<dbReference type="InterPro" id="IPR050695">
    <property type="entry name" value="N-acetylmuramoyl_amidase_3"/>
</dbReference>
<feature type="domain" description="SH3b" evidence="4">
    <location>
        <begin position="24"/>
        <end position="86"/>
    </location>
</feature>
<dbReference type="InterPro" id="IPR003646">
    <property type="entry name" value="SH3-like_bac-type"/>
</dbReference>
<gene>
    <name evidence="5" type="ORF">SAMN04488072_10151</name>
</gene>
<dbReference type="Gene3D" id="2.30.30.40">
    <property type="entry name" value="SH3 Domains"/>
    <property type="match status" value="2"/>
</dbReference>
<dbReference type="Pfam" id="PF01520">
    <property type="entry name" value="Amidase_3"/>
    <property type="match status" value="1"/>
</dbReference>
<dbReference type="OrthoDB" id="9806267at2"/>
<dbReference type="PANTHER" id="PTHR30404:SF7">
    <property type="entry name" value="CELL WALL AMIDASE LYTH-RELATED"/>
    <property type="match status" value="1"/>
</dbReference>
<keyword evidence="2" id="KW-0961">Cell wall biogenesis/degradation</keyword>
<reference evidence="5 6" key="1">
    <citation type="submission" date="2016-10" db="EMBL/GenBank/DDBJ databases">
        <authorList>
            <person name="de Groot N.N."/>
        </authorList>
    </citation>
    <scope>NUCLEOTIDE SEQUENCE [LARGE SCALE GENOMIC DNA]</scope>
    <source>
        <strain evidence="5 6">CGMCC 1.3702</strain>
    </source>
</reference>
<evidence type="ECO:0000256" key="3">
    <source>
        <dbReference type="SAM" id="SignalP"/>
    </source>
</evidence>
<proteinExistence type="predicted"/>
<feature type="domain" description="SH3b" evidence="4">
    <location>
        <begin position="101"/>
        <end position="164"/>
    </location>
</feature>
<dbReference type="AlphaFoldDB" id="A0A1I0UZJ7"/>
<dbReference type="Proteomes" id="UP000198642">
    <property type="component" value="Unassembled WGS sequence"/>
</dbReference>
<dbReference type="GO" id="GO:0009253">
    <property type="term" value="P:peptidoglycan catabolic process"/>
    <property type="evidence" value="ECO:0007669"/>
    <property type="project" value="InterPro"/>
</dbReference>
<dbReference type="RefSeq" id="WP_090231950.1">
    <property type="nucleotide sequence ID" value="NZ_FOJW01000001.1"/>
</dbReference>
<dbReference type="GO" id="GO:0008745">
    <property type="term" value="F:N-acetylmuramoyl-L-alanine amidase activity"/>
    <property type="evidence" value="ECO:0007669"/>
    <property type="project" value="InterPro"/>
</dbReference>
<dbReference type="SMART" id="SM00287">
    <property type="entry name" value="SH3b"/>
    <property type="match status" value="2"/>
</dbReference>
<dbReference type="SMART" id="SM00646">
    <property type="entry name" value="Ami_3"/>
    <property type="match status" value="1"/>
</dbReference>
<name>A0A1I0UZJ7_9BACI</name>
<dbReference type="SUPFAM" id="SSF53187">
    <property type="entry name" value="Zn-dependent exopeptidases"/>
    <property type="match status" value="1"/>
</dbReference>
<protein>
    <submittedName>
        <fullName evidence="5">N-acetylmuramoyl-L-alanine amidase</fullName>
    </submittedName>
</protein>
<feature type="chain" id="PRO_5011726972" evidence="3">
    <location>
        <begin position="25"/>
        <end position="356"/>
    </location>
</feature>
<dbReference type="PROSITE" id="PS51781">
    <property type="entry name" value="SH3B"/>
    <property type="match status" value="2"/>
</dbReference>
<evidence type="ECO:0000259" key="4">
    <source>
        <dbReference type="PROSITE" id="PS51781"/>
    </source>
</evidence>